<comment type="caution">
    <text evidence="6">The sequence shown here is derived from an EMBL/GenBank/DDBJ whole genome shotgun (WGS) entry which is preliminary data.</text>
</comment>
<dbReference type="Proteomes" id="UP000307087">
    <property type="component" value="Unassembled WGS sequence"/>
</dbReference>
<keyword evidence="2" id="KW-0813">Transport</keyword>
<dbReference type="AlphaFoldDB" id="A0A4S8NKK1"/>
<feature type="signal peptide" evidence="5">
    <location>
        <begin position="1"/>
        <end position="27"/>
    </location>
</feature>
<evidence type="ECO:0000256" key="3">
    <source>
        <dbReference type="ARBA" id="ARBA00022729"/>
    </source>
</evidence>
<dbReference type="OrthoDB" id="9810636at2"/>
<protein>
    <submittedName>
        <fullName evidence="6">Zinc ABC transporter substrate-binding protein</fullName>
    </submittedName>
</protein>
<organism evidence="6 7">
    <name type="scientific">Nocardioides caeni</name>
    <dbReference type="NCBI Taxonomy" id="574700"/>
    <lineage>
        <taxon>Bacteria</taxon>
        <taxon>Bacillati</taxon>
        <taxon>Actinomycetota</taxon>
        <taxon>Actinomycetes</taxon>
        <taxon>Propionibacteriales</taxon>
        <taxon>Nocardioidaceae</taxon>
        <taxon>Nocardioides</taxon>
    </lineage>
</organism>
<dbReference type="PANTHER" id="PTHR42953">
    <property type="entry name" value="HIGH-AFFINITY ZINC UPTAKE SYSTEM PROTEIN ZNUA-RELATED"/>
    <property type="match status" value="1"/>
</dbReference>
<keyword evidence="3 5" id="KW-0732">Signal</keyword>
<evidence type="ECO:0000313" key="6">
    <source>
        <dbReference type="EMBL" id="THV17613.1"/>
    </source>
</evidence>
<dbReference type="GO" id="GO:0030001">
    <property type="term" value="P:metal ion transport"/>
    <property type="evidence" value="ECO:0007669"/>
    <property type="project" value="InterPro"/>
</dbReference>
<sequence>MRMILMRLIPGLALVSCVALLGTGCSAFSDSASDDGEVTVAAAFYPLAWVTERVSEDTGTTVELLTQPGGEAHDLELGVQETAIVSGADLVVLQADFQPAVDDTVEQNATGVVLDVSDAADLLAVEESAENHEEYAGETEEEHAEHADEEGHDEHGHDHDHGDADPHFWLDPLRVADVADTVADQLADVDPDQADTYRGNADDLRTELEALDDTWATGLASCERDTIVVSHDAFGYLEKYGLHVASIVGLSPDAEPTPAALGELQELIETEGITTVFSEPLKPALGENLAADLGLSTATLDPLEGLADANSDDDYLSIMNANLAAIRTALDCS</sequence>
<gene>
    <name evidence="6" type="ORF">E9934_03780</name>
</gene>
<feature type="chain" id="PRO_5038949271" evidence="5">
    <location>
        <begin position="28"/>
        <end position="333"/>
    </location>
</feature>
<dbReference type="SUPFAM" id="SSF53807">
    <property type="entry name" value="Helical backbone' metal receptor"/>
    <property type="match status" value="1"/>
</dbReference>
<evidence type="ECO:0000256" key="4">
    <source>
        <dbReference type="SAM" id="MobiDB-lite"/>
    </source>
</evidence>
<evidence type="ECO:0000256" key="1">
    <source>
        <dbReference type="ARBA" id="ARBA00011028"/>
    </source>
</evidence>
<proteinExistence type="inferred from homology"/>
<accession>A0A4S8NKK1</accession>
<comment type="similarity">
    <text evidence="1">Belongs to the bacterial solute-binding protein 9 family.</text>
</comment>
<keyword evidence="7" id="KW-1185">Reference proteome</keyword>
<dbReference type="PANTHER" id="PTHR42953:SF3">
    <property type="entry name" value="HIGH-AFFINITY ZINC UPTAKE SYSTEM PROTEIN ZNUA"/>
    <property type="match status" value="1"/>
</dbReference>
<feature type="region of interest" description="Disordered" evidence="4">
    <location>
        <begin position="129"/>
        <end position="168"/>
    </location>
</feature>
<evidence type="ECO:0000256" key="2">
    <source>
        <dbReference type="ARBA" id="ARBA00022448"/>
    </source>
</evidence>
<feature type="compositionally biased region" description="Acidic residues" evidence="4">
    <location>
        <begin position="136"/>
        <end position="151"/>
    </location>
</feature>
<reference evidence="6 7" key="1">
    <citation type="journal article" date="2009" name="Int. J. Syst. Evol. Microbiol.">
        <title>Nocardioides caeni sp. nov., isolated from wastewater.</title>
        <authorList>
            <person name="Yoon J.H."/>
            <person name="Kang S.J."/>
            <person name="Park S."/>
            <person name="Kim W."/>
            <person name="Oh T.K."/>
        </authorList>
    </citation>
    <scope>NUCLEOTIDE SEQUENCE [LARGE SCALE GENOMIC DNA]</scope>
    <source>
        <strain evidence="6 7">DSM 23134</strain>
    </source>
</reference>
<dbReference type="PROSITE" id="PS51257">
    <property type="entry name" value="PROKAR_LIPOPROTEIN"/>
    <property type="match status" value="1"/>
</dbReference>
<evidence type="ECO:0000256" key="5">
    <source>
        <dbReference type="SAM" id="SignalP"/>
    </source>
</evidence>
<dbReference type="InterPro" id="IPR006127">
    <property type="entry name" value="ZnuA-like"/>
</dbReference>
<dbReference type="Gene3D" id="3.40.50.1980">
    <property type="entry name" value="Nitrogenase molybdenum iron protein domain"/>
    <property type="match status" value="2"/>
</dbReference>
<dbReference type="GO" id="GO:0046872">
    <property type="term" value="F:metal ion binding"/>
    <property type="evidence" value="ECO:0007669"/>
    <property type="project" value="InterPro"/>
</dbReference>
<dbReference type="Pfam" id="PF01297">
    <property type="entry name" value="ZnuA"/>
    <property type="match status" value="1"/>
</dbReference>
<evidence type="ECO:0000313" key="7">
    <source>
        <dbReference type="Proteomes" id="UP000307087"/>
    </source>
</evidence>
<dbReference type="EMBL" id="STGW01000002">
    <property type="protein sequence ID" value="THV17613.1"/>
    <property type="molecule type" value="Genomic_DNA"/>
</dbReference>
<name>A0A4S8NKK1_9ACTN</name>
<dbReference type="InterPro" id="IPR050492">
    <property type="entry name" value="Bact_metal-bind_prot9"/>
</dbReference>
<feature type="compositionally biased region" description="Basic and acidic residues" evidence="4">
    <location>
        <begin position="152"/>
        <end position="168"/>
    </location>
</feature>